<dbReference type="Gene3D" id="2.40.128.580">
    <property type="entry name" value="GXWXG domain"/>
    <property type="match status" value="1"/>
</dbReference>
<dbReference type="RefSeq" id="XP_025553540.1">
    <property type="nucleotide sequence ID" value="XM_025696831.1"/>
</dbReference>
<proteinExistence type="predicted"/>
<dbReference type="Pfam" id="PF14231">
    <property type="entry name" value="GXWXG"/>
    <property type="match status" value="1"/>
</dbReference>
<reference evidence="4 5" key="1">
    <citation type="submission" date="2018-02" db="EMBL/GenBank/DDBJ databases">
        <title>The genomes of Aspergillus section Nigri reveals drivers in fungal speciation.</title>
        <authorList>
            <consortium name="DOE Joint Genome Institute"/>
            <person name="Vesth T.C."/>
            <person name="Nybo J."/>
            <person name="Theobald S."/>
            <person name="Brandl J."/>
            <person name="Frisvad J.C."/>
            <person name="Nielsen K.F."/>
            <person name="Lyhne E.K."/>
            <person name="Kogle M.E."/>
            <person name="Kuo A."/>
            <person name="Riley R."/>
            <person name="Clum A."/>
            <person name="Nolan M."/>
            <person name="Lipzen A."/>
            <person name="Salamov A."/>
            <person name="Henrissat B."/>
            <person name="Wiebenga A."/>
            <person name="De vries R.P."/>
            <person name="Grigoriev I.V."/>
            <person name="Mortensen U.H."/>
            <person name="Andersen M.R."/>
            <person name="Baker S.E."/>
        </authorList>
    </citation>
    <scope>NUCLEOTIDE SEQUENCE [LARGE SCALE GENOMIC DNA]</scope>
    <source>
        <strain evidence="4 5">CBS 101889</strain>
    </source>
</reference>
<dbReference type="GeneID" id="37201120"/>
<dbReference type="VEuPathDB" id="FungiDB:BO97DRAFT_422803"/>
<keyword evidence="5" id="KW-1185">Reference proteome</keyword>
<feature type="compositionally biased region" description="Polar residues" evidence="1">
    <location>
        <begin position="21"/>
        <end position="30"/>
    </location>
</feature>
<evidence type="ECO:0000259" key="2">
    <source>
        <dbReference type="Pfam" id="PF14231"/>
    </source>
</evidence>
<dbReference type="OrthoDB" id="2213372at2759"/>
<feature type="domain" description="DUF4334" evidence="3">
    <location>
        <begin position="123"/>
        <end position="176"/>
    </location>
</feature>
<dbReference type="Pfam" id="PF14232">
    <property type="entry name" value="DUF4334"/>
    <property type="match status" value="1"/>
</dbReference>
<evidence type="ECO:0000256" key="1">
    <source>
        <dbReference type="SAM" id="MobiDB-lite"/>
    </source>
</evidence>
<evidence type="ECO:0000313" key="5">
    <source>
        <dbReference type="Proteomes" id="UP000248961"/>
    </source>
</evidence>
<dbReference type="Proteomes" id="UP000248961">
    <property type="component" value="Unassembled WGS sequence"/>
</dbReference>
<feature type="region of interest" description="Disordered" evidence="1">
    <location>
        <begin position="1"/>
        <end position="34"/>
    </location>
</feature>
<evidence type="ECO:0000259" key="3">
    <source>
        <dbReference type="Pfam" id="PF14232"/>
    </source>
</evidence>
<name>A0A395I3T2_ASPHC</name>
<organism evidence="4 5">
    <name type="scientific">Aspergillus homomorphus (strain CBS 101889)</name>
    <dbReference type="NCBI Taxonomy" id="1450537"/>
    <lineage>
        <taxon>Eukaryota</taxon>
        <taxon>Fungi</taxon>
        <taxon>Dikarya</taxon>
        <taxon>Ascomycota</taxon>
        <taxon>Pezizomycotina</taxon>
        <taxon>Eurotiomycetes</taxon>
        <taxon>Eurotiomycetidae</taxon>
        <taxon>Eurotiales</taxon>
        <taxon>Aspergillaceae</taxon>
        <taxon>Aspergillus</taxon>
        <taxon>Aspergillus subgen. Circumdati</taxon>
    </lineage>
</organism>
<sequence length="184" mass="21310">MPERPSQFCDRKVRFLAPPQEKQSPTSPASNCDPESHFWACTRRLGQVEDRELAEVFDKLKPVDPTLLSSSRWKGFIFHTGHPTEKNVLEKMRFAGKDFISANEVYLMAYDEYGGWTRLESWKATLREVKFRGVVSAALIYDHKPIIDHWRYVTDDVVMVALEDDESLTWGAGVLYGYMKRVVF</sequence>
<gene>
    <name evidence="4" type="ORF">BO97DRAFT_422803</name>
</gene>
<dbReference type="STRING" id="1450537.A0A395I3T2"/>
<dbReference type="AlphaFoldDB" id="A0A395I3T2"/>
<dbReference type="EMBL" id="KZ824275">
    <property type="protein sequence ID" value="RAL14386.1"/>
    <property type="molecule type" value="Genomic_DNA"/>
</dbReference>
<dbReference type="InterPro" id="IPR025951">
    <property type="entry name" value="GXWXG_dom"/>
</dbReference>
<evidence type="ECO:0000313" key="4">
    <source>
        <dbReference type="EMBL" id="RAL14386.1"/>
    </source>
</evidence>
<accession>A0A395I3T2</accession>
<protein>
    <submittedName>
        <fullName evidence="4">Uncharacterized protein</fullName>
    </submittedName>
</protein>
<dbReference type="InterPro" id="IPR025568">
    <property type="entry name" value="DUF4334"/>
</dbReference>
<feature type="domain" description="GXWXG" evidence="2">
    <location>
        <begin position="55"/>
        <end position="105"/>
    </location>
</feature>
<feature type="compositionally biased region" description="Basic and acidic residues" evidence="1">
    <location>
        <begin position="1"/>
        <end position="13"/>
    </location>
</feature>